<dbReference type="RefSeq" id="WP_311346208.1">
    <property type="nucleotide sequence ID" value="NZ_JAVREI010000012.1"/>
</dbReference>
<feature type="transmembrane region" description="Helical" evidence="5">
    <location>
        <begin position="181"/>
        <end position="200"/>
    </location>
</feature>
<dbReference type="PANTHER" id="PTHR37422">
    <property type="entry name" value="TEICHURONIC ACID BIOSYNTHESIS PROTEIN TUAE"/>
    <property type="match status" value="1"/>
</dbReference>
<dbReference type="PANTHER" id="PTHR37422:SF13">
    <property type="entry name" value="LIPOPOLYSACCHARIDE BIOSYNTHESIS PROTEIN PA4999-RELATED"/>
    <property type="match status" value="1"/>
</dbReference>
<organism evidence="7 8">
    <name type="scientific">Blastococcus goldschmidtiae</name>
    <dbReference type="NCBI Taxonomy" id="3075546"/>
    <lineage>
        <taxon>Bacteria</taxon>
        <taxon>Bacillati</taxon>
        <taxon>Actinomycetota</taxon>
        <taxon>Actinomycetes</taxon>
        <taxon>Geodermatophilales</taxon>
        <taxon>Geodermatophilaceae</taxon>
        <taxon>Blastococcus</taxon>
    </lineage>
</organism>
<dbReference type="InterPro" id="IPR007016">
    <property type="entry name" value="O-antigen_ligase-rel_domated"/>
</dbReference>
<proteinExistence type="predicted"/>
<feature type="transmembrane region" description="Helical" evidence="5">
    <location>
        <begin position="107"/>
        <end position="128"/>
    </location>
</feature>
<evidence type="ECO:0000313" key="7">
    <source>
        <dbReference type="EMBL" id="MDT0277382.1"/>
    </source>
</evidence>
<keyword evidence="2 5" id="KW-0812">Transmembrane</keyword>
<sequence>MPTPLLVVALTPLVVAYLIAAFRDPLRWVLPPYAASLPFSSLLSVGPEPFGSASSVLGMLLGAALLMQLVTTQRGNPRLSVVVPIWLTFLALTALSFLWTIGRTVTIDGVIVLASLVILFVALALSRFDRIALRRFENAVMAGGLLVVGYGLYQVLFAGGLPTTIGGTARFGDDLLDANNQAAALLLPLVIAAGRSLSGARSSRLLHGAATVLLLLGILLTGSRGGLIASMVAMAAVLALSAGRGALKVAVAAIAALLLVTLLVIRPFGVGDRLFERGESSSGRTDIWTVGLHSCDEYCLFGAGWGTFPLVYKEQLAKVPEAQAGGGRPAYEAHNIYLLALVEVGVLGLALMVLGLGAGLRTALRLPVGLRGPPAAALMGHLVSSFFLSNLEYKFFWAMLAYIVIAESVAVMERSGSRSAAGHPQLSATPVRELAARPA</sequence>
<dbReference type="Pfam" id="PF04932">
    <property type="entry name" value="Wzy_C"/>
    <property type="match status" value="1"/>
</dbReference>
<evidence type="ECO:0000313" key="8">
    <source>
        <dbReference type="Proteomes" id="UP001183222"/>
    </source>
</evidence>
<dbReference type="Proteomes" id="UP001183222">
    <property type="component" value="Unassembled WGS sequence"/>
</dbReference>
<dbReference type="InterPro" id="IPR051533">
    <property type="entry name" value="WaaL-like"/>
</dbReference>
<evidence type="ECO:0000256" key="5">
    <source>
        <dbReference type="SAM" id="Phobius"/>
    </source>
</evidence>
<evidence type="ECO:0000259" key="6">
    <source>
        <dbReference type="Pfam" id="PF04932"/>
    </source>
</evidence>
<feature type="transmembrane region" description="Helical" evidence="5">
    <location>
        <begin position="81"/>
        <end position="101"/>
    </location>
</feature>
<reference evidence="8" key="1">
    <citation type="submission" date="2023-07" db="EMBL/GenBank/DDBJ databases">
        <title>30 novel species of actinomycetes from the DSMZ collection.</title>
        <authorList>
            <person name="Nouioui I."/>
        </authorList>
    </citation>
    <scope>NUCLEOTIDE SEQUENCE [LARGE SCALE GENOMIC DNA]</scope>
    <source>
        <strain evidence="8">DSM 46792</strain>
    </source>
</reference>
<gene>
    <name evidence="7" type="ORF">RM425_15875</name>
</gene>
<evidence type="ECO:0000256" key="4">
    <source>
        <dbReference type="ARBA" id="ARBA00023136"/>
    </source>
</evidence>
<comment type="subcellular location">
    <subcellularLocation>
        <location evidence="1">Membrane</location>
        <topology evidence="1">Multi-pass membrane protein</topology>
    </subcellularLocation>
</comment>
<keyword evidence="3 5" id="KW-1133">Transmembrane helix</keyword>
<protein>
    <submittedName>
        <fullName evidence="7">O-antigen ligase family protein</fullName>
    </submittedName>
</protein>
<evidence type="ECO:0000256" key="3">
    <source>
        <dbReference type="ARBA" id="ARBA00022989"/>
    </source>
</evidence>
<feature type="transmembrane region" description="Helical" evidence="5">
    <location>
        <begin position="50"/>
        <end position="69"/>
    </location>
</feature>
<feature type="transmembrane region" description="Helical" evidence="5">
    <location>
        <begin position="246"/>
        <end position="265"/>
    </location>
</feature>
<feature type="domain" description="O-antigen ligase-related" evidence="6">
    <location>
        <begin position="209"/>
        <end position="352"/>
    </location>
</feature>
<evidence type="ECO:0000256" key="2">
    <source>
        <dbReference type="ARBA" id="ARBA00022692"/>
    </source>
</evidence>
<dbReference type="EMBL" id="JAVREI010000012">
    <property type="protein sequence ID" value="MDT0277382.1"/>
    <property type="molecule type" value="Genomic_DNA"/>
</dbReference>
<feature type="transmembrane region" description="Helical" evidence="5">
    <location>
        <begin position="140"/>
        <end position="161"/>
    </location>
</feature>
<keyword evidence="8" id="KW-1185">Reference proteome</keyword>
<feature type="transmembrane region" description="Helical" evidence="5">
    <location>
        <begin position="395"/>
        <end position="412"/>
    </location>
</feature>
<accession>A0ABU2KB18</accession>
<name>A0ABU2KB18_9ACTN</name>
<feature type="transmembrane region" description="Helical" evidence="5">
    <location>
        <begin position="212"/>
        <end position="240"/>
    </location>
</feature>
<comment type="caution">
    <text evidence="7">The sequence shown here is derived from an EMBL/GenBank/DDBJ whole genome shotgun (WGS) entry which is preliminary data.</text>
</comment>
<keyword evidence="4 5" id="KW-0472">Membrane</keyword>
<keyword evidence="7" id="KW-0436">Ligase</keyword>
<dbReference type="GO" id="GO:0016874">
    <property type="term" value="F:ligase activity"/>
    <property type="evidence" value="ECO:0007669"/>
    <property type="project" value="UniProtKB-KW"/>
</dbReference>
<evidence type="ECO:0000256" key="1">
    <source>
        <dbReference type="ARBA" id="ARBA00004141"/>
    </source>
</evidence>
<feature type="transmembrane region" description="Helical" evidence="5">
    <location>
        <begin position="336"/>
        <end position="360"/>
    </location>
</feature>